<evidence type="ECO:0000313" key="2">
    <source>
        <dbReference type="EMBL" id="ERJ20740.1"/>
    </source>
</evidence>
<reference evidence="2 3" key="2">
    <citation type="journal article" date="2013" name="PLoS ONE">
        <title>INDIGO - INtegrated Data Warehouse of MIcrobial GenOmes with Examples from the Red Sea Extremophiles.</title>
        <authorList>
            <person name="Alam I."/>
            <person name="Antunes A."/>
            <person name="Kamau A.A."/>
            <person name="Ba Alawi W."/>
            <person name="Kalkatawi M."/>
            <person name="Stingl U."/>
            <person name="Bajic V.B."/>
        </authorList>
    </citation>
    <scope>NUCLEOTIDE SEQUENCE [LARGE SCALE GENOMIC DNA]</scope>
    <source>
        <strain evidence="2 3">E1L3A</strain>
    </source>
</reference>
<dbReference type="eggNOG" id="COG0583">
    <property type="taxonomic scope" value="Bacteria"/>
</dbReference>
<organism evidence="2 3">
    <name type="scientific">Salinisphaera shabanensis E1L3A</name>
    <dbReference type="NCBI Taxonomy" id="1033802"/>
    <lineage>
        <taxon>Bacteria</taxon>
        <taxon>Pseudomonadati</taxon>
        <taxon>Pseudomonadota</taxon>
        <taxon>Gammaproteobacteria</taxon>
        <taxon>Salinisphaerales</taxon>
        <taxon>Salinisphaeraceae</taxon>
        <taxon>Salinisphaera</taxon>
    </lineage>
</organism>
<gene>
    <name evidence="2" type="primary">cynR</name>
    <name evidence="2" type="ORF">SSPSH_000082</name>
</gene>
<dbReference type="Gene3D" id="3.40.190.10">
    <property type="entry name" value="Periplasmic binding protein-like II"/>
    <property type="match status" value="2"/>
</dbReference>
<evidence type="ECO:0000259" key="1">
    <source>
        <dbReference type="Pfam" id="PF03466"/>
    </source>
</evidence>
<comment type="caution">
    <text evidence="2">The sequence shown here is derived from an EMBL/GenBank/DDBJ whole genome shotgun (WGS) entry which is preliminary data.</text>
</comment>
<dbReference type="Pfam" id="PF03466">
    <property type="entry name" value="LysR_substrate"/>
    <property type="match status" value="1"/>
</dbReference>
<dbReference type="EMBL" id="AFNV02000001">
    <property type="protein sequence ID" value="ERJ20740.1"/>
    <property type="molecule type" value="Genomic_DNA"/>
</dbReference>
<dbReference type="InterPro" id="IPR005119">
    <property type="entry name" value="LysR_subst-bd"/>
</dbReference>
<dbReference type="STRING" id="1033802.SSPSH_000082"/>
<dbReference type="Proteomes" id="UP000006242">
    <property type="component" value="Unassembled WGS sequence"/>
</dbReference>
<sequence length="221" mass="24140">MHAKARELFMSLRGFEQTVESVRGIGGGTLRLATIDNVIADCHCPLVAALRDFMQPQTGRDIDYSLTVLTPEAMERQLFDKRIDLALGVFESPHELLEYTPLYDETDHLYAAAAHPASDAGHDTATLAAVLSASRFASRSFLDDAERALLGLGKLARVSHASNLEALLALILTGQYVGSCRHITPGRGSKQARCSVSIPHAIRAGPRSRWRFIAIAHHVRS</sequence>
<feature type="domain" description="LysR substrate-binding" evidence="1">
    <location>
        <begin position="28"/>
        <end position="178"/>
    </location>
</feature>
<dbReference type="AlphaFoldDB" id="U2ESR8"/>
<protein>
    <submittedName>
        <fullName evidence="2">Transcriptional regulator CynR protein</fullName>
    </submittedName>
</protein>
<evidence type="ECO:0000313" key="3">
    <source>
        <dbReference type="Proteomes" id="UP000006242"/>
    </source>
</evidence>
<keyword evidence="3" id="KW-1185">Reference proteome</keyword>
<dbReference type="SUPFAM" id="SSF53850">
    <property type="entry name" value="Periplasmic binding protein-like II"/>
    <property type="match status" value="1"/>
</dbReference>
<reference evidence="2 3" key="1">
    <citation type="journal article" date="2011" name="J. Bacteriol.">
        <title>Genome sequence of Salinisphaera shabanensis, a gammaproteobacterium from the harsh, variable environment of the brine-seawater interface of the Shaban Deep in the Red Sea.</title>
        <authorList>
            <person name="Antunes A."/>
            <person name="Alam I."/>
            <person name="Bajic V.B."/>
            <person name="Stingl U."/>
        </authorList>
    </citation>
    <scope>NUCLEOTIDE SEQUENCE [LARGE SCALE GENOMIC DNA]</scope>
    <source>
        <strain evidence="2 3">E1L3A</strain>
    </source>
</reference>
<accession>U2ESR8</accession>
<name>U2ESR8_9GAMM</name>
<proteinExistence type="predicted"/>